<gene>
    <name evidence="2" type="ORF">HHI36_017597</name>
</gene>
<dbReference type="InterPro" id="IPR029058">
    <property type="entry name" value="AB_hydrolase_fold"/>
</dbReference>
<evidence type="ECO:0000313" key="3">
    <source>
        <dbReference type="Proteomes" id="UP001516400"/>
    </source>
</evidence>
<dbReference type="PANTHER" id="PTHR46331">
    <property type="entry name" value="VALACYCLOVIR HYDROLASE"/>
    <property type="match status" value="1"/>
</dbReference>
<evidence type="ECO:0000259" key="1">
    <source>
        <dbReference type="Pfam" id="PF00561"/>
    </source>
</evidence>
<sequence>MSSCKSLLKLKPNFVNSLFTRCNVLAKTFSTAPREEIIHINSQKINYLKVGNGPKNILCFPGALGTILNDFKPQIEGLDKNKFTIVAWERPGHGKSRPPERVFTPKFYEEDADLACEFMKHIGFNSFSLLGWSDGGVSGLILAAKYPEVIEKLVVWGTSSYVLSHEIDAFEKIRYIKDWSERARAPFVEYYGEKIFQELQHSWCDAMKELMKNGGDICSPLLKDIKCDTFILYGDKDPLVDPCHVDYLMKNIKGAKLHRFPEGRHNIHIRCIKEFNEKVTEFLLK</sequence>
<dbReference type="AlphaFoldDB" id="A0ABD2NP04"/>
<protein>
    <recommendedName>
        <fullName evidence="1">AB hydrolase-1 domain-containing protein</fullName>
    </recommendedName>
</protein>
<dbReference type="EMBL" id="JABFTP020000124">
    <property type="protein sequence ID" value="KAL3280091.1"/>
    <property type="molecule type" value="Genomic_DNA"/>
</dbReference>
<dbReference type="Gene3D" id="3.40.50.1820">
    <property type="entry name" value="alpha/beta hydrolase"/>
    <property type="match status" value="1"/>
</dbReference>
<dbReference type="Pfam" id="PF00561">
    <property type="entry name" value="Abhydrolase_1"/>
    <property type="match status" value="1"/>
</dbReference>
<dbReference type="Proteomes" id="UP001516400">
    <property type="component" value="Unassembled WGS sequence"/>
</dbReference>
<dbReference type="SUPFAM" id="SSF53474">
    <property type="entry name" value="alpha/beta-Hydrolases"/>
    <property type="match status" value="1"/>
</dbReference>
<reference evidence="2 3" key="1">
    <citation type="journal article" date="2021" name="BMC Biol.">
        <title>Horizontally acquired antibacterial genes associated with adaptive radiation of ladybird beetles.</title>
        <authorList>
            <person name="Li H.S."/>
            <person name="Tang X.F."/>
            <person name="Huang Y.H."/>
            <person name="Xu Z.Y."/>
            <person name="Chen M.L."/>
            <person name="Du X.Y."/>
            <person name="Qiu B.Y."/>
            <person name="Chen P.T."/>
            <person name="Zhang W."/>
            <person name="Slipinski A."/>
            <person name="Escalona H.E."/>
            <person name="Waterhouse R.M."/>
            <person name="Zwick A."/>
            <person name="Pang H."/>
        </authorList>
    </citation>
    <scope>NUCLEOTIDE SEQUENCE [LARGE SCALE GENOMIC DNA]</scope>
    <source>
        <strain evidence="2">SYSU2018</strain>
    </source>
</reference>
<name>A0ABD2NP04_9CUCU</name>
<organism evidence="2 3">
    <name type="scientific">Cryptolaemus montrouzieri</name>
    <dbReference type="NCBI Taxonomy" id="559131"/>
    <lineage>
        <taxon>Eukaryota</taxon>
        <taxon>Metazoa</taxon>
        <taxon>Ecdysozoa</taxon>
        <taxon>Arthropoda</taxon>
        <taxon>Hexapoda</taxon>
        <taxon>Insecta</taxon>
        <taxon>Pterygota</taxon>
        <taxon>Neoptera</taxon>
        <taxon>Endopterygota</taxon>
        <taxon>Coleoptera</taxon>
        <taxon>Polyphaga</taxon>
        <taxon>Cucujiformia</taxon>
        <taxon>Coccinelloidea</taxon>
        <taxon>Coccinellidae</taxon>
        <taxon>Scymninae</taxon>
        <taxon>Scymnini</taxon>
        <taxon>Cryptolaemus</taxon>
    </lineage>
</organism>
<accession>A0ABD2NP04</accession>
<feature type="domain" description="AB hydrolase-1" evidence="1">
    <location>
        <begin position="57"/>
        <end position="163"/>
    </location>
</feature>
<keyword evidence="3" id="KW-1185">Reference proteome</keyword>
<proteinExistence type="predicted"/>
<evidence type="ECO:0000313" key="2">
    <source>
        <dbReference type="EMBL" id="KAL3280091.1"/>
    </source>
</evidence>
<dbReference type="InterPro" id="IPR000073">
    <property type="entry name" value="AB_hydrolase_1"/>
</dbReference>
<comment type="caution">
    <text evidence="2">The sequence shown here is derived from an EMBL/GenBank/DDBJ whole genome shotgun (WGS) entry which is preliminary data.</text>
</comment>
<dbReference type="PANTHER" id="PTHR46331:SF2">
    <property type="entry name" value="VALACYCLOVIR HYDROLASE"/>
    <property type="match status" value="1"/>
</dbReference>